<dbReference type="EMBL" id="DRKP01000034">
    <property type="protein sequence ID" value="HEB95338.1"/>
    <property type="molecule type" value="Genomic_DNA"/>
</dbReference>
<keyword evidence="1" id="KW-1133">Transmembrane helix</keyword>
<reference evidence="2" key="1">
    <citation type="journal article" date="2020" name="mSystems">
        <title>Genome- and Community-Level Interaction Insights into Carbon Utilization and Element Cycling Functions of Hydrothermarchaeota in Hydrothermal Sediment.</title>
        <authorList>
            <person name="Zhou Z."/>
            <person name="Liu Y."/>
            <person name="Xu W."/>
            <person name="Pan J."/>
            <person name="Luo Z.H."/>
            <person name="Li M."/>
        </authorList>
    </citation>
    <scope>NUCLEOTIDE SEQUENCE [LARGE SCALE GENOMIC DNA]</scope>
    <source>
        <strain evidence="2">HyVt-443</strain>
    </source>
</reference>
<dbReference type="AlphaFoldDB" id="A0A831RL03"/>
<feature type="non-terminal residue" evidence="2">
    <location>
        <position position="151"/>
    </location>
</feature>
<comment type="caution">
    <text evidence="2">The sequence shown here is derived from an EMBL/GenBank/DDBJ whole genome shotgun (WGS) entry which is preliminary data.</text>
</comment>
<keyword evidence="1" id="KW-0472">Membrane</keyword>
<organism evidence="2">
    <name type="scientific">Sedimenticola thiotaurini</name>
    <dbReference type="NCBI Taxonomy" id="1543721"/>
    <lineage>
        <taxon>Bacteria</taxon>
        <taxon>Pseudomonadati</taxon>
        <taxon>Pseudomonadota</taxon>
        <taxon>Gammaproteobacteria</taxon>
        <taxon>Chromatiales</taxon>
        <taxon>Sedimenticolaceae</taxon>
        <taxon>Sedimenticola</taxon>
    </lineage>
</organism>
<name>A0A831RL03_9GAMM</name>
<proteinExistence type="predicted"/>
<dbReference type="Proteomes" id="UP000886251">
    <property type="component" value="Unassembled WGS sequence"/>
</dbReference>
<gene>
    <name evidence="2" type="ORF">ENI96_02765</name>
</gene>
<accession>A0A831RL03</accession>
<evidence type="ECO:0000313" key="2">
    <source>
        <dbReference type="EMBL" id="HEB95338.1"/>
    </source>
</evidence>
<feature type="transmembrane region" description="Helical" evidence="1">
    <location>
        <begin position="77"/>
        <end position="99"/>
    </location>
</feature>
<sequence length="151" mass="16740">MIARLFRRYPNPRGLLLLLAGYFLLQWLLRVVLGGGYEMDEAEQLILGQRLQLGYSPDPPLYTWLQIPLLRLFGEGVVALSLLKNLLLFGLYACSWFVARHAGLGRDQAALAALSLLLLPGIGWESQRDLTHTVLVTTLAAATLWAALALL</sequence>
<protein>
    <submittedName>
        <fullName evidence="2">Glycosyltransferase</fullName>
    </submittedName>
</protein>
<keyword evidence="1" id="KW-0812">Transmembrane</keyword>
<evidence type="ECO:0000256" key="1">
    <source>
        <dbReference type="SAM" id="Phobius"/>
    </source>
</evidence>